<gene>
    <name evidence="1" type="ORF">g.2</name>
</gene>
<protein>
    <submittedName>
        <fullName evidence="1">Uncharacterized protein</fullName>
    </submittedName>
</protein>
<reference evidence="1" key="1">
    <citation type="submission" date="2015-12" db="EMBL/GenBank/DDBJ databases">
        <title>De novo transcriptome assembly of four potential Pierce s Disease insect vectors from Arizona vineyards.</title>
        <authorList>
            <person name="Tassone E.E."/>
        </authorList>
    </citation>
    <scope>NUCLEOTIDE SEQUENCE</scope>
</reference>
<feature type="non-terminal residue" evidence="1">
    <location>
        <position position="155"/>
    </location>
</feature>
<dbReference type="AlphaFoldDB" id="A0A1B6CY07"/>
<sequence length="155" mass="17798">GILFDNSFVLDHKYKSLLQNIPARHIIAEVEDIKSVKNQLTRFRDLDIVNYFILGRLSTTIKNVLENANTNKFFGKKFAWHAITKDHGFLKCGCTNSSVLFAKPEPDTTNRERLSTLRNTYSWNVEPEISAAFYFDLTIRSLLAIKSLLDSGEWP</sequence>
<name>A0A1B6CY07_9HEMI</name>
<organism evidence="1">
    <name type="scientific">Clastoptera arizonana</name>
    <name type="common">Arizona spittle bug</name>
    <dbReference type="NCBI Taxonomy" id="38151"/>
    <lineage>
        <taxon>Eukaryota</taxon>
        <taxon>Metazoa</taxon>
        <taxon>Ecdysozoa</taxon>
        <taxon>Arthropoda</taxon>
        <taxon>Hexapoda</taxon>
        <taxon>Insecta</taxon>
        <taxon>Pterygota</taxon>
        <taxon>Neoptera</taxon>
        <taxon>Paraneoptera</taxon>
        <taxon>Hemiptera</taxon>
        <taxon>Auchenorrhyncha</taxon>
        <taxon>Cercopoidea</taxon>
        <taxon>Clastopteridae</taxon>
        <taxon>Clastoptera</taxon>
    </lineage>
</organism>
<evidence type="ECO:0000313" key="1">
    <source>
        <dbReference type="EMBL" id="JAS18225.1"/>
    </source>
</evidence>
<feature type="non-terminal residue" evidence="1">
    <location>
        <position position="1"/>
    </location>
</feature>
<accession>A0A1B6CY07</accession>
<proteinExistence type="predicted"/>
<dbReference type="EMBL" id="GEDC01019073">
    <property type="protein sequence ID" value="JAS18225.1"/>
    <property type="molecule type" value="Transcribed_RNA"/>
</dbReference>